<dbReference type="AlphaFoldDB" id="A0A511R3Q3"/>
<dbReference type="OrthoDB" id="26396at2"/>
<proteinExistence type="predicted"/>
<reference evidence="2 3" key="1">
    <citation type="submission" date="2019-07" db="EMBL/GenBank/DDBJ databases">
        <title>Whole genome shotgun sequence of Meiothermus hypogaeus NBRC 106114.</title>
        <authorList>
            <person name="Hosoyama A."/>
            <person name="Uohara A."/>
            <person name="Ohji S."/>
            <person name="Ichikawa N."/>
        </authorList>
    </citation>
    <scope>NUCLEOTIDE SEQUENCE [LARGE SCALE GENOMIC DNA]</scope>
    <source>
        <strain evidence="2 3">NBRC 106114</strain>
    </source>
</reference>
<evidence type="ECO:0000256" key="1">
    <source>
        <dbReference type="SAM" id="MobiDB-lite"/>
    </source>
</evidence>
<accession>A0A511R3Q3</accession>
<protein>
    <submittedName>
        <fullName evidence="2">Uncharacterized protein</fullName>
    </submittedName>
</protein>
<evidence type="ECO:0000313" key="2">
    <source>
        <dbReference type="EMBL" id="GEM84239.1"/>
    </source>
</evidence>
<sequence length="66" mass="7413">MSKTRTYLLQLWQDPYGLWAVLKDEAQGQLHQFESLEALTQFLSQIGDDAPLEPPGTPKEVALGLE</sequence>
<dbReference type="EMBL" id="BJXL01000085">
    <property type="protein sequence ID" value="GEM84239.1"/>
    <property type="molecule type" value="Genomic_DNA"/>
</dbReference>
<organism evidence="2 3">
    <name type="scientific">Meiothermus hypogaeus NBRC 106114</name>
    <dbReference type="NCBI Taxonomy" id="1227553"/>
    <lineage>
        <taxon>Bacteria</taxon>
        <taxon>Thermotogati</taxon>
        <taxon>Deinococcota</taxon>
        <taxon>Deinococci</taxon>
        <taxon>Thermales</taxon>
        <taxon>Thermaceae</taxon>
        <taxon>Meiothermus</taxon>
    </lineage>
</organism>
<feature type="region of interest" description="Disordered" evidence="1">
    <location>
        <begin position="47"/>
        <end position="66"/>
    </location>
</feature>
<comment type="caution">
    <text evidence="2">The sequence shown here is derived from an EMBL/GenBank/DDBJ whole genome shotgun (WGS) entry which is preliminary data.</text>
</comment>
<dbReference type="RefSeq" id="WP_119340752.1">
    <property type="nucleotide sequence ID" value="NZ_BJXL01000085.1"/>
</dbReference>
<evidence type="ECO:0000313" key="3">
    <source>
        <dbReference type="Proteomes" id="UP000321197"/>
    </source>
</evidence>
<dbReference type="Proteomes" id="UP000321197">
    <property type="component" value="Unassembled WGS sequence"/>
</dbReference>
<gene>
    <name evidence="2" type="ORF">MHY01S_24050</name>
</gene>
<name>A0A511R3Q3_9DEIN</name>